<dbReference type="PATRIC" id="fig|797299.3.peg.1397"/>
<dbReference type="STRING" id="797299.HALLA_11855"/>
<dbReference type="GO" id="GO:0051301">
    <property type="term" value="P:cell division"/>
    <property type="evidence" value="ECO:0007669"/>
    <property type="project" value="UniProtKB-KW"/>
</dbReference>
<dbReference type="InterPro" id="IPR027417">
    <property type="entry name" value="P-loop_NTPase"/>
</dbReference>
<keyword evidence="6" id="KW-0131">Cell cycle</keyword>
<dbReference type="InterPro" id="IPR036390">
    <property type="entry name" value="WH_DNA-bd_sf"/>
</dbReference>
<evidence type="ECO:0000313" key="7">
    <source>
        <dbReference type="EMBL" id="AHF99439.1"/>
    </source>
</evidence>
<evidence type="ECO:0000313" key="8">
    <source>
        <dbReference type="Proteomes" id="UP000019024"/>
    </source>
</evidence>
<evidence type="ECO:0000256" key="2">
    <source>
        <dbReference type="ARBA" id="ARBA00022705"/>
    </source>
</evidence>
<dbReference type="SMART" id="SM00382">
    <property type="entry name" value="AAA"/>
    <property type="match status" value="1"/>
</dbReference>
<keyword evidence="3" id="KW-0547">Nucleotide-binding</keyword>
<comment type="similarity">
    <text evidence="1">Belongs to the CDC6/cdc18 family.</text>
</comment>
<dbReference type="SUPFAM" id="SSF52540">
    <property type="entry name" value="P-loop containing nucleoside triphosphate hydrolases"/>
    <property type="match status" value="1"/>
</dbReference>
<accession>W0JLG5</accession>
<dbReference type="GO" id="GO:0006260">
    <property type="term" value="P:DNA replication"/>
    <property type="evidence" value="ECO:0007669"/>
    <property type="project" value="UniProtKB-KW"/>
</dbReference>
<dbReference type="InterPro" id="IPR003593">
    <property type="entry name" value="AAA+_ATPase"/>
</dbReference>
<evidence type="ECO:0000259" key="5">
    <source>
        <dbReference type="SMART" id="SM00382"/>
    </source>
</evidence>
<proteinExistence type="inferred from homology"/>
<dbReference type="InterPro" id="IPR050311">
    <property type="entry name" value="ORC1/CDC6"/>
</dbReference>
<gene>
    <name evidence="6" type="ORF">HALLA_11855</name>
    <name evidence="7" type="ORF">HALLA_12165</name>
</gene>
<sequence length="335" mass="38697">MIVDHRVLHEDFVPSEIEHRNDELNHLSATLEPVLDDDRPETAFLLGPTGAGKTCTAKYVLDELTNQRPDVQTAYINCWQEFTRFRVHYRLLEEIDQAIDVHRSTPKDQLFKLLREADDEPIVAVLDEIDQHEESETLYDLHRLPHVHLVLIANREEEMFAGFDDRVRSRLRAGTRVYFDRYGTDELVEILSERARQGLEPQVIDDDQIQSIAHTASGDARVGIGILHTAARIAAREGEEQITDEIVETAEPETRNKLRQQIIDDLTEHQRILYDVIEERGEVEPGELYDAYEEIVDDPNTRRTLRNYLSKMTHYDLIESNGDRGGRTYSLVGED</sequence>
<dbReference type="HOGENOM" id="CLU_025112_0_0_2"/>
<dbReference type="CDD" id="cd18139">
    <property type="entry name" value="HLD_clamp_RarA"/>
    <property type="match status" value="1"/>
</dbReference>
<keyword evidence="4" id="KW-0067">ATP-binding</keyword>
<dbReference type="OrthoDB" id="270161at2157"/>
<feature type="domain" description="AAA+ ATPase" evidence="5">
    <location>
        <begin position="39"/>
        <end position="183"/>
    </location>
</feature>
<dbReference type="EMBL" id="CP007055">
    <property type="protein sequence ID" value="AHF99439.1"/>
    <property type="molecule type" value="Genomic_DNA"/>
</dbReference>
<protein>
    <submittedName>
        <fullName evidence="6">Orc / cell division control protein 6</fullName>
    </submittedName>
</protein>
<dbReference type="KEGG" id="hlr:HALLA_11855"/>
<dbReference type="Pfam" id="PF13401">
    <property type="entry name" value="AAA_22"/>
    <property type="match status" value="1"/>
</dbReference>
<dbReference type="GeneID" id="25145198"/>
<dbReference type="GO" id="GO:0005524">
    <property type="term" value="F:ATP binding"/>
    <property type="evidence" value="ECO:0007669"/>
    <property type="project" value="UniProtKB-KW"/>
</dbReference>
<dbReference type="AlphaFoldDB" id="W0JLG5"/>
<dbReference type="RefSeq" id="WP_049952658.1">
    <property type="nucleotide sequence ID" value="NZ_CP007055.1"/>
</dbReference>
<keyword evidence="8" id="KW-1185">Reference proteome</keyword>
<dbReference type="InterPro" id="IPR049945">
    <property type="entry name" value="AAA_22"/>
</dbReference>
<keyword evidence="6" id="KW-0132">Cell division</keyword>
<keyword evidence="2" id="KW-0235">DNA replication</keyword>
<name>W0JLG5_9EURY</name>
<dbReference type="EMBL" id="CP007055">
    <property type="protein sequence ID" value="AHF99428.1"/>
    <property type="molecule type" value="Genomic_DNA"/>
</dbReference>
<dbReference type="GO" id="GO:0016887">
    <property type="term" value="F:ATP hydrolysis activity"/>
    <property type="evidence" value="ECO:0007669"/>
    <property type="project" value="InterPro"/>
</dbReference>
<evidence type="ECO:0000256" key="1">
    <source>
        <dbReference type="ARBA" id="ARBA00006184"/>
    </source>
</evidence>
<dbReference type="InterPro" id="IPR014277">
    <property type="entry name" value="Orc1/Cdc6_arc"/>
</dbReference>
<dbReference type="NCBIfam" id="TIGR02928">
    <property type="entry name" value="orc1/cdc6 family replication initiation protein"/>
    <property type="match status" value="1"/>
</dbReference>
<dbReference type="PANTHER" id="PTHR10763:SF22">
    <property type="entry name" value="ORC1-TYPE DNA REPLICATION PROTEIN"/>
    <property type="match status" value="1"/>
</dbReference>
<dbReference type="InterPro" id="IPR055237">
    <property type="entry name" value="Cdc6_lid"/>
</dbReference>
<evidence type="ECO:0000256" key="4">
    <source>
        <dbReference type="ARBA" id="ARBA00022840"/>
    </source>
</evidence>
<dbReference type="SUPFAM" id="SSF46785">
    <property type="entry name" value="Winged helix' DNA-binding domain"/>
    <property type="match status" value="1"/>
</dbReference>
<organism evidence="6 8">
    <name type="scientific">Halostagnicola larsenii XH-48</name>
    <dbReference type="NCBI Taxonomy" id="797299"/>
    <lineage>
        <taxon>Archaea</taxon>
        <taxon>Methanobacteriati</taxon>
        <taxon>Methanobacteriota</taxon>
        <taxon>Stenosarchaea group</taxon>
        <taxon>Halobacteria</taxon>
        <taxon>Halobacteriales</taxon>
        <taxon>Natrialbaceae</taxon>
        <taxon>Halostagnicola</taxon>
    </lineage>
</organism>
<dbReference type="Gene3D" id="1.10.8.60">
    <property type="match status" value="1"/>
</dbReference>
<dbReference type="Pfam" id="PF22703">
    <property type="entry name" value="Cdc6_lid"/>
    <property type="match status" value="1"/>
</dbReference>
<evidence type="ECO:0000313" key="6">
    <source>
        <dbReference type="EMBL" id="AHF99428.1"/>
    </source>
</evidence>
<evidence type="ECO:0000256" key="3">
    <source>
        <dbReference type="ARBA" id="ARBA00022741"/>
    </source>
</evidence>
<dbReference type="Proteomes" id="UP000019024">
    <property type="component" value="Chromosome"/>
</dbReference>
<dbReference type="KEGG" id="hlr:HALLA_12165"/>
<dbReference type="PANTHER" id="PTHR10763">
    <property type="entry name" value="CELL DIVISION CONTROL PROTEIN 6-RELATED"/>
    <property type="match status" value="1"/>
</dbReference>
<dbReference type="Gene3D" id="3.40.50.300">
    <property type="entry name" value="P-loop containing nucleotide triphosphate hydrolases"/>
    <property type="match status" value="1"/>
</dbReference>
<reference evidence="6 8" key="1">
    <citation type="submission" date="2014-01" db="EMBL/GenBank/DDBJ databases">
        <authorList>
            <consortium name="DOE Joint Genome Institute"/>
            <person name="Anderson I."/>
            <person name="Huntemann M."/>
            <person name="Han J."/>
            <person name="Chen A."/>
            <person name="Kyrpides N."/>
            <person name="Mavromatis K."/>
            <person name="Markowitz V."/>
            <person name="Palaniappan K."/>
            <person name="Ivanova N."/>
            <person name="Schaumberg A."/>
            <person name="Pati A."/>
            <person name="Liolios K."/>
            <person name="Nordberg H.P."/>
            <person name="Cantor M.N."/>
            <person name="Hua S.X."/>
            <person name="Woyke T."/>
        </authorList>
    </citation>
    <scope>NUCLEOTIDE SEQUENCE [LARGE SCALE GENOMIC DNA]</scope>
    <source>
        <strain evidence="6 8">XH-48</strain>
    </source>
</reference>
<dbReference type="eggNOG" id="arCOG00467">
    <property type="taxonomic scope" value="Archaea"/>
</dbReference>